<keyword evidence="2" id="KW-1185">Reference proteome</keyword>
<comment type="caution">
    <text evidence="1">The sequence shown here is derived from an EMBL/GenBank/DDBJ whole genome shotgun (WGS) entry which is preliminary data.</text>
</comment>
<organism evidence="1 2">
    <name type="scientific">Trametes sanguinea</name>
    <dbReference type="NCBI Taxonomy" id="158606"/>
    <lineage>
        <taxon>Eukaryota</taxon>
        <taxon>Fungi</taxon>
        <taxon>Dikarya</taxon>
        <taxon>Basidiomycota</taxon>
        <taxon>Agaricomycotina</taxon>
        <taxon>Agaricomycetes</taxon>
        <taxon>Polyporales</taxon>
        <taxon>Polyporaceae</taxon>
        <taxon>Trametes</taxon>
    </lineage>
</organism>
<accession>A0ACC1PVZ6</accession>
<dbReference type="Proteomes" id="UP001144978">
    <property type="component" value="Unassembled WGS sequence"/>
</dbReference>
<name>A0ACC1PVZ6_9APHY</name>
<dbReference type="EMBL" id="JANSHE010001661">
    <property type="protein sequence ID" value="KAJ3001637.1"/>
    <property type="molecule type" value="Genomic_DNA"/>
</dbReference>
<evidence type="ECO:0000313" key="1">
    <source>
        <dbReference type="EMBL" id="KAJ3001637.1"/>
    </source>
</evidence>
<reference evidence="1" key="1">
    <citation type="submission" date="2022-08" db="EMBL/GenBank/DDBJ databases">
        <title>Genome Sequence of Pycnoporus sanguineus.</title>
        <authorList>
            <person name="Buettner E."/>
        </authorList>
    </citation>
    <scope>NUCLEOTIDE SEQUENCE</scope>
    <source>
        <strain evidence="1">CG-C14</strain>
    </source>
</reference>
<sequence>MGELCQRGSVMMHDTSRRERGWFAHTAPMSRRVASRPSPVVAIVFGNRYFENTNPEEEIPGRHRWVDYAQHEYNATQVPPEWHSWIHHIRKDPPTEDNIMQNLSPPWKTPWTENLTGTRGAFKTYNTTKPKYEAWEPKTISRGQSSV</sequence>
<protein>
    <submittedName>
        <fullName evidence="1">Uncharacterized protein</fullName>
    </submittedName>
</protein>
<gene>
    <name evidence="1" type="ORF">NUW54_g6302</name>
</gene>
<proteinExistence type="predicted"/>
<evidence type="ECO:0000313" key="2">
    <source>
        <dbReference type="Proteomes" id="UP001144978"/>
    </source>
</evidence>